<dbReference type="OrthoDB" id="9796186at2"/>
<dbReference type="CDD" id="cd01392">
    <property type="entry name" value="HTH_LacI"/>
    <property type="match status" value="1"/>
</dbReference>
<dbReference type="PROSITE" id="PS50932">
    <property type="entry name" value="HTH_LACI_2"/>
    <property type="match status" value="1"/>
</dbReference>
<evidence type="ECO:0000256" key="2">
    <source>
        <dbReference type="ARBA" id="ARBA00023125"/>
    </source>
</evidence>
<dbReference type="GO" id="GO:0003700">
    <property type="term" value="F:DNA-binding transcription factor activity"/>
    <property type="evidence" value="ECO:0007669"/>
    <property type="project" value="TreeGrafter"/>
</dbReference>
<dbReference type="CDD" id="cd06267">
    <property type="entry name" value="PBP1_LacI_sugar_binding-like"/>
    <property type="match status" value="1"/>
</dbReference>
<dbReference type="Gene3D" id="1.10.260.40">
    <property type="entry name" value="lambda repressor-like DNA-binding domains"/>
    <property type="match status" value="1"/>
</dbReference>
<dbReference type="EMBL" id="BJYE01000032">
    <property type="protein sequence ID" value="GEN57546.1"/>
    <property type="molecule type" value="Genomic_DNA"/>
</dbReference>
<keyword evidence="2" id="KW-0238">DNA-binding</keyword>
<protein>
    <submittedName>
        <fullName evidence="5">LacI family transcriptional regulator</fullName>
    </submittedName>
</protein>
<comment type="caution">
    <text evidence="5">The sequence shown here is derived from an EMBL/GenBank/DDBJ whole genome shotgun (WGS) entry which is preliminary data.</text>
</comment>
<keyword evidence="3" id="KW-0804">Transcription</keyword>
<reference evidence="5 6" key="1">
    <citation type="submission" date="2019-07" db="EMBL/GenBank/DDBJ databases">
        <title>Whole genome shotgun sequence of Halolactibacillus alkaliphilus NBRC 103919.</title>
        <authorList>
            <person name="Hosoyama A."/>
            <person name="Uohara A."/>
            <person name="Ohji S."/>
            <person name="Ichikawa N."/>
        </authorList>
    </citation>
    <scope>NUCLEOTIDE SEQUENCE [LARGE SCALE GENOMIC DNA]</scope>
    <source>
        <strain evidence="5 6">NBRC 103919</strain>
    </source>
</reference>
<evidence type="ECO:0000313" key="5">
    <source>
        <dbReference type="EMBL" id="GEN57546.1"/>
    </source>
</evidence>
<dbReference type="STRING" id="442899.SAMN05720591_12613"/>
<dbReference type="Pfam" id="PF00356">
    <property type="entry name" value="LacI"/>
    <property type="match status" value="1"/>
</dbReference>
<evidence type="ECO:0000256" key="3">
    <source>
        <dbReference type="ARBA" id="ARBA00023163"/>
    </source>
</evidence>
<keyword evidence="1" id="KW-0805">Transcription regulation</keyword>
<dbReference type="AlphaFoldDB" id="A0A511X3M2"/>
<dbReference type="Gene3D" id="3.40.50.2300">
    <property type="match status" value="2"/>
</dbReference>
<dbReference type="SUPFAM" id="SSF53822">
    <property type="entry name" value="Periplasmic binding protein-like I"/>
    <property type="match status" value="1"/>
</dbReference>
<dbReference type="SMART" id="SM00354">
    <property type="entry name" value="HTH_LACI"/>
    <property type="match status" value="1"/>
</dbReference>
<feature type="domain" description="HTH lacI-type" evidence="4">
    <location>
        <begin position="2"/>
        <end position="57"/>
    </location>
</feature>
<evidence type="ECO:0000313" key="6">
    <source>
        <dbReference type="Proteomes" id="UP000321400"/>
    </source>
</evidence>
<evidence type="ECO:0000256" key="1">
    <source>
        <dbReference type="ARBA" id="ARBA00023015"/>
    </source>
</evidence>
<accession>A0A511X3M2</accession>
<dbReference type="PROSITE" id="PS00356">
    <property type="entry name" value="HTH_LACI_1"/>
    <property type="match status" value="1"/>
</dbReference>
<dbReference type="GO" id="GO:0000976">
    <property type="term" value="F:transcription cis-regulatory region binding"/>
    <property type="evidence" value="ECO:0007669"/>
    <property type="project" value="TreeGrafter"/>
</dbReference>
<evidence type="ECO:0000259" key="4">
    <source>
        <dbReference type="PROSITE" id="PS50932"/>
    </source>
</evidence>
<name>A0A511X3M2_9BACI</name>
<dbReference type="InterPro" id="IPR028082">
    <property type="entry name" value="Peripla_BP_I"/>
</dbReference>
<dbReference type="PANTHER" id="PTHR30146:SF24">
    <property type="entry name" value="XYLOSE OPERON REGULATORY PROTEIN"/>
    <property type="match status" value="1"/>
</dbReference>
<dbReference type="InterPro" id="IPR046335">
    <property type="entry name" value="LacI/GalR-like_sensor"/>
</dbReference>
<dbReference type="InterPro" id="IPR000843">
    <property type="entry name" value="HTH_LacI"/>
</dbReference>
<dbReference type="InterPro" id="IPR010982">
    <property type="entry name" value="Lambda_DNA-bd_dom_sf"/>
</dbReference>
<dbReference type="Pfam" id="PF13377">
    <property type="entry name" value="Peripla_BP_3"/>
    <property type="match status" value="1"/>
</dbReference>
<dbReference type="SUPFAM" id="SSF47413">
    <property type="entry name" value="lambda repressor-like DNA-binding domains"/>
    <property type="match status" value="1"/>
</dbReference>
<dbReference type="Proteomes" id="UP000321400">
    <property type="component" value="Unassembled WGS sequence"/>
</dbReference>
<dbReference type="RefSeq" id="WP_089802832.1">
    <property type="nucleotide sequence ID" value="NZ_BJYE01000032.1"/>
</dbReference>
<gene>
    <name evidence="5" type="ORF">HAL01_20100</name>
</gene>
<organism evidence="5 6">
    <name type="scientific">Halolactibacillus alkaliphilus</name>
    <dbReference type="NCBI Taxonomy" id="442899"/>
    <lineage>
        <taxon>Bacteria</taxon>
        <taxon>Bacillati</taxon>
        <taxon>Bacillota</taxon>
        <taxon>Bacilli</taxon>
        <taxon>Bacillales</taxon>
        <taxon>Bacillaceae</taxon>
        <taxon>Halolactibacillus</taxon>
    </lineage>
</organism>
<proteinExistence type="predicted"/>
<keyword evidence="6" id="KW-1185">Reference proteome</keyword>
<sequence>MATLKDIAKEANVSVMTVSNVIHNRTDKVSQDTIDKVQSIIKKYNYTPNMYARSLVNRKSKLVAIIFFHSTETNDGTFRDPFNTEILAGIEEVIKKQEFHLLVQSVHSIQEIELIVSKWNVDSVVIIGMLPDKVSSVEQKITKPVVIIDTYYDSKKEHVFFVNSDDQQGAKLATQHLIENGHKKIGFVSYGGLDAGGVVEKRYKSYVETMKKHQLTVNEQTIFSYDSQKEDIEAFCDRLLQLKREFTALVFAADLIALEVMQTFFDRGVVIPEDVSIVGFDDIYASKLVRPKLTTIRQDIQLKGHQVAHIIIDLLNKKRPQKICTMPVYLVKRQSTRKI</sequence>
<dbReference type="PANTHER" id="PTHR30146">
    <property type="entry name" value="LACI-RELATED TRANSCRIPTIONAL REPRESSOR"/>
    <property type="match status" value="1"/>
</dbReference>